<dbReference type="EMBL" id="FOFS01000001">
    <property type="protein sequence ID" value="SEP64582.1"/>
    <property type="molecule type" value="Genomic_DNA"/>
</dbReference>
<dbReference type="RefSeq" id="WP_093280560.1">
    <property type="nucleotide sequence ID" value="NZ_FOFS01000001.1"/>
</dbReference>
<evidence type="ECO:0000313" key="2">
    <source>
        <dbReference type="Proteomes" id="UP000199233"/>
    </source>
</evidence>
<sequence length="73" mass="8346">MIPPKSHPKWAALAKGEVKVQFRVFAGNMMLNQCQRKLAENGSAETLRACIDEVHAFFTKYERIYAAELETLF</sequence>
<dbReference type="OrthoDB" id="5625650at2"/>
<organism evidence="1 2">
    <name type="scientific">Solimonas aquatica</name>
    <dbReference type="NCBI Taxonomy" id="489703"/>
    <lineage>
        <taxon>Bacteria</taxon>
        <taxon>Pseudomonadati</taxon>
        <taxon>Pseudomonadota</taxon>
        <taxon>Gammaproteobacteria</taxon>
        <taxon>Nevskiales</taxon>
        <taxon>Nevskiaceae</taxon>
        <taxon>Solimonas</taxon>
    </lineage>
</organism>
<keyword evidence="2" id="KW-1185">Reference proteome</keyword>
<evidence type="ECO:0000313" key="1">
    <source>
        <dbReference type="EMBL" id="SEP64582.1"/>
    </source>
</evidence>
<dbReference type="AlphaFoldDB" id="A0A1H8ZJH2"/>
<accession>A0A1H8ZJH2</accession>
<dbReference type="Proteomes" id="UP000199233">
    <property type="component" value="Unassembled WGS sequence"/>
</dbReference>
<dbReference type="STRING" id="489703.SAMN04488038_10166"/>
<gene>
    <name evidence="1" type="ORF">SAMN04488038_10166</name>
</gene>
<name>A0A1H8ZJH2_9GAMM</name>
<protein>
    <submittedName>
        <fullName evidence="1">Uncharacterized protein</fullName>
    </submittedName>
</protein>
<proteinExistence type="predicted"/>
<reference evidence="1 2" key="1">
    <citation type="submission" date="2016-10" db="EMBL/GenBank/DDBJ databases">
        <authorList>
            <person name="de Groot N.N."/>
        </authorList>
    </citation>
    <scope>NUCLEOTIDE SEQUENCE [LARGE SCALE GENOMIC DNA]</scope>
    <source>
        <strain evidence="1 2">DSM 25927</strain>
    </source>
</reference>